<keyword evidence="7" id="KW-1185">Reference proteome</keyword>
<dbReference type="EMBL" id="JAAOZC010000013">
    <property type="protein sequence ID" value="NIJ09575.1"/>
    <property type="molecule type" value="Genomic_DNA"/>
</dbReference>
<dbReference type="PRINTS" id="PR01006">
    <property type="entry name" value="FLGHOOKFLIE"/>
</dbReference>
<comment type="subcellular location">
    <subcellularLocation>
        <location evidence="1 4">Bacterial flagellum basal body</location>
    </subcellularLocation>
</comment>
<dbReference type="HAMAP" id="MF_00724">
    <property type="entry name" value="FliE"/>
    <property type="match status" value="1"/>
</dbReference>
<dbReference type="NCBIfam" id="TIGR00205">
    <property type="entry name" value="fliE"/>
    <property type="match status" value="1"/>
</dbReference>
<evidence type="ECO:0000256" key="3">
    <source>
        <dbReference type="ARBA" id="ARBA00023143"/>
    </source>
</evidence>
<protein>
    <recommendedName>
        <fullName evidence="4 5">Flagellar hook-basal body complex protein FliE</fullName>
    </recommendedName>
</protein>
<sequence length="118" mass="12296">MTAITPASLLQMRSAILQQNSALQKAASSAVSGVGAVDPAQANTQQTSFAGAMNSALQQVNSLQSKAETASTAYEKGETTDIASVMLAREQASVGFQATLQVRNKLLSAYKDIMSMPV</sequence>
<dbReference type="Pfam" id="PF02049">
    <property type="entry name" value="FliE"/>
    <property type="match status" value="1"/>
</dbReference>
<reference evidence="6 7" key="1">
    <citation type="submission" date="2020-03" db="EMBL/GenBank/DDBJ databases">
        <title>Genomic Encyclopedia of Type Strains, Phase III (KMG-III): the genomes of soil and plant-associated and newly described type strains.</title>
        <authorList>
            <person name="Whitman W."/>
        </authorList>
    </citation>
    <scope>NUCLEOTIDE SEQUENCE [LARGE SCALE GENOMIC DNA]</scope>
    <source>
        <strain evidence="6 7">CECT 8804</strain>
    </source>
</reference>
<gene>
    <name evidence="4" type="primary">fliE</name>
    <name evidence="6" type="ORF">FHS31_003212</name>
</gene>
<comment type="similarity">
    <text evidence="2 4">Belongs to the FliE family.</text>
</comment>
<evidence type="ECO:0000256" key="4">
    <source>
        <dbReference type="HAMAP-Rule" id="MF_00724"/>
    </source>
</evidence>
<keyword evidence="3 4" id="KW-0975">Bacterial flagellum</keyword>
<evidence type="ECO:0000256" key="2">
    <source>
        <dbReference type="ARBA" id="ARBA00009272"/>
    </source>
</evidence>
<keyword evidence="6" id="KW-0966">Cell projection</keyword>
<evidence type="ECO:0000313" key="6">
    <source>
        <dbReference type="EMBL" id="NIJ09575.1"/>
    </source>
</evidence>
<dbReference type="PANTHER" id="PTHR34653">
    <property type="match status" value="1"/>
</dbReference>
<dbReference type="RefSeq" id="WP_167075330.1">
    <property type="nucleotide sequence ID" value="NZ_JAAOZC010000013.1"/>
</dbReference>
<dbReference type="InterPro" id="IPR001624">
    <property type="entry name" value="FliE"/>
</dbReference>
<comment type="caution">
    <text evidence="6">The sequence shown here is derived from an EMBL/GenBank/DDBJ whole genome shotgun (WGS) entry which is preliminary data.</text>
</comment>
<dbReference type="Proteomes" id="UP000727456">
    <property type="component" value="Unassembled WGS sequence"/>
</dbReference>
<keyword evidence="6" id="KW-0969">Cilium</keyword>
<keyword evidence="6" id="KW-0282">Flagellum</keyword>
<evidence type="ECO:0000256" key="5">
    <source>
        <dbReference type="NCBIfam" id="TIGR00205"/>
    </source>
</evidence>
<accession>A0ABX0TYU6</accession>
<evidence type="ECO:0000256" key="1">
    <source>
        <dbReference type="ARBA" id="ARBA00004117"/>
    </source>
</evidence>
<proteinExistence type="inferred from homology"/>
<dbReference type="PANTHER" id="PTHR34653:SF1">
    <property type="entry name" value="FLAGELLAR HOOK-BASAL BODY COMPLEX PROTEIN FLIE"/>
    <property type="match status" value="1"/>
</dbReference>
<organism evidence="6 7">
    <name type="scientific">Sphingomonas vulcanisoli</name>
    <dbReference type="NCBI Taxonomy" id="1658060"/>
    <lineage>
        <taxon>Bacteria</taxon>
        <taxon>Pseudomonadati</taxon>
        <taxon>Pseudomonadota</taxon>
        <taxon>Alphaproteobacteria</taxon>
        <taxon>Sphingomonadales</taxon>
        <taxon>Sphingomonadaceae</taxon>
        <taxon>Sphingomonas</taxon>
    </lineage>
</organism>
<evidence type="ECO:0000313" key="7">
    <source>
        <dbReference type="Proteomes" id="UP000727456"/>
    </source>
</evidence>
<name>A0ABX0TYU6_9SPHN</name>